<dbReference type="InParanoid" id="D6TPZ1"/>
<comment type="caution">
    <text evidence="1">The sequence shown here is derived from an EMBL/GenBank/DDBJ whole genome shotgun (WGS) entry which is preliminary data.</text>
</comment>
<evidence type="ECO:0000313" key="1">
    <source>
        <dbReference type="EMBL" id="EFH87576.1"/>
    </source>
</evidence>
<dbReference type="AlphaFoldDB" id="D6TPZ1"/>
<dbReference type="Proteomes" id="UP000004508">
    <property type="component" value="Unassembled WGS sequence"/>
</dbReference>
<dbReference type="EMBL" id="ADVG01000002">
    <property type="protein sequence ID" value="EFH87576.1"/>
    <property type="molecule type" value="Genomic_DNA"/>
</dbReference>
<sequence>MKKDSVAILVEEDPRSENDSLTKAEELEKEAVFGRLEEPLIVAPTLEARRGNSHYGKTPSW</sequence>
<organism evidence="1 2">
    <name type="scientific">Ktedonobacter racemifer DSM 44963</name>
    <dbReference type="NCBI Taxonomy" id="485913"/>
    <lineage>
        <taxon>Bacteria</taxon>
        <taxon>Bacillati</taxon>
        <taxon>Chloroflexota</taxon>
        <taxon>Ktedonobacteria</taxon>
        <taxon>Ktedonobacterales</taxon>
        <taxon>Ktedonobacteraceae</taxon>
        <taxon>Ktedonobacter</taxon>
    </lineage>
</organism>
<reference evidence="1 2" key="1">
    <citation type="journal article" date="2011" name="Stand. Genomic Sci.">
        <title>Non-contiguous finished genome sequence and contextual data of the filamentous soil bacterium Ktedonobacter racemifer type strain (SOSP1-21).</title>
        <authorList>
            <person name="Chang Y.J."/>
            <person name="Land M."/>
            <person name="Hauser L."/>
            <person name="Chertkov O."/>
            <person name="Del Rio T.G."/>
            <person name="Nolan M."/>
            <person name="Copeland A."/>
            <person name="Tice H."/>
            <person name="Cheng J.F."/>
            <person name="Lucas S."/>
            <person name="Han C."/>
            <person name="Goodwin L."/>
            <person name="Pitluck S."/>
            <person name="Ivanova N."/>
            <person name="Ovchinikova G."/>
            <person name="Pati A."/>
            <person name="Chen A."/>
            <person name="Palaniappan K."/>
            <person name="Mavromatis K."/>
            <person name="Liolios K."/>
            <person name="Brettin T."/>
            <person name="Fiebig A."/>
            <person name="Rohde M."/>
            <person name="Abt B."/>
            <person name="Goker M."/>
            <person name="Detter J.C."/>
            <person name="Woyke T."/>
            <person name="Bristow J."/>
            <person name="Eisen J.A."/>
            <person name="Markowitz V."/>
            <person name="Hugenholtz P."/>
            <person name="Kyrpides N.C."/>
            <person name="Klenk H.P."/>
            <person name="Lapidus A."/>
        </authorList>
    </citation>
    <scope>NUCLEOTIDE SEQUENCE [LARGE SCALE GENOMIC DNA]</scope>
    <source>
        <strain evidence="2">DSM 44963</strain>
    </source>
</reference>
<protein>
    <submittedName>
        <fullName evidence="1">Uncharacterized protein</fullName>
    </submittedName>
</protein>
<name>D6TPZ1_KTERA</name>
<gene>
    <name evidence="1" type="ORF">Krac_8917</name>
</gene>
<evidence type="ECO:0000313" key="2">
    <source>
        <dbReference type="Proteomes" id="UP000004508"/>
    </source>
</evidence>
<proteinExistence type="predicted"/>
<keyword evidence="2" id="KW-1185">Reference proteome</keyword>
<accession>D6TPZ1</accession>